<feature type="domain" description="Disease resistance protein winged helix" evidence="4">
    <location>
        <begin position="264"/>
        <end position="335"/>
    </location>
</feature>
<dbReference type="PANTHER" id="PTHR36766">
    <property type="entry name" value="PLANT BROAD-SPECTRUM MILDEW RESISTANCE PROTEIN RPW8"/>
    <property type="match status" value="1"/>
</dbReference>
<evidence type="ECO:0000313" key="7">
    <source>
        <dbReference type="Proteomes" id="UP000326939"/>
    </source>
</evidence>
<accession>A0A5N5ME02</accession>
<dbReference type="Gene3D" id="3.80.10.10">
    <property type="entry name" value="Ribonuclease Inhibitor"/>
    <property type="match status" value="4"/>
</dbReference>
<dbReference type="SUPFAM" id="SSF52058">
    <property type="entry name" value="L domain-like"/>
    <property type="match status" value="2"/>
</dbReference>
<name>A0A5N5ME02_9ROSI</name>
<evidence type="ECO:0000259" key="5">
    <source>
        <dbReference type="Pfam" id="PF23598"/>
    </source>
</evidence>
<sequence length="1097" mass="125833">MIREPTNSSEPEIFFGREDEKQKVMSFLLNSNDEIESVSVISIVGMGGLGKTTFSQSIFNDEKVNSHFGLKLWVSVSGGFVVEKIRKDVSDQLESLKSKLKEKIVNRKYLLVLDDVWDSEDGQDGEKWDSLKQSLPREDRGNKMIITTRSHAIATLTSRVPLELKGLADEESWSLFSNKAFVSESNNIDKNIKKEIVERCCGVPLVIKAIARLMSTKDRAQWLSFVKEQLPYRVKDDNIIHTLKLSYDPLPSYMKHCFAYCSLLPKGLEIDVKSLLQLWIAQGFIIPSSLGECLETVALRCFESLLWRSFFHEVTKDDFVDIRSCKMHDFMHDLATKVAGSQSIKVERGGNRICKWTRHVSFEKELDLSLPCAEHLRTLVLLQGGEMDGGAWESICRDFRRLRVLVLSDWGIEEVPPLIEKLNHLKYLDLSNNEMEALPNSVTNLVNLQVLKLKGCGYLKELPRGINKLINLRHLDNDSCERLEYMPRGIGKLTSLQTLSCFVVAKNRSPKSKMVGGLDELSRLNELRGSLEIRVKGYEKDSCISEFEGAKLKDKQYLQCLTIKWGGIDMDSNIDLYDKMLQSLQPNSSLQELKVEGYGGMRFPSWLSDLSNLVRISLDGCKRLEHIPPLDGIPSLEELWIEDMANLEYIDSEWGGEKEVSNFFPSLKKLEIRYCRGLKGWWKKSRGEMKDDSDESTVEEELIMLCFPRLSSLTIIHCPNLTSMPLFPTLDEHLWLLRSSLMPLQQTMKMKPPVYSSFIRPLSNLKQLSIWSIDDMESLPEVGLQNLSSLQQLEIMECPRLKSLPLHGQGMPSLQQLKIHECPRLKSLSESKSQGMIPYLPSLQQLRIDDCSEELSRGWGRESEEVWPNIKHIPNIIIDYNYIQKEGRESIRSHEDEFLIYIARDAAEKVILQKFRDIGSIDDMESLPEAGLQNLSSLQKLFIGECPRLKSLQLPGMIPYLRSLQELRIEDSSEELSRGWGKEIEFQILQLMTTTFKRRVSTFFFFNPSIFPLSNLKQLYIWSIEDLESLPEIGLQNLSSLQLLSIWECPRLKSLPLPHQGMHSLHILEIRNCGDLKFLSQGVSHLPFLQKTRNQWL</sequence>
<dbReference type="Gene3D" id="1.10.8.430">
    <property type="entry name" value="Helical domain of apoptotic protease-activating factors"/>
    <property type="match status" value="1"/>
</dbReference>
<dbReference type="InterPro" id="IPR055414">
    <property type="entry name" value="LRR_R13L4/SHOC2-like"/>
</dbReference>
<reference evidence="7" key="1">
    <citation type="journal article" date="2019" name="Gigascience">
        <title>De novo genome assembly of the endangered Acer yangbiense, a plant species with extremely small populations endemic to Yunnan Province, China.</title>
        <authorList>
            <person name="Yang J."/>
            <person name="Wariss H.M."/>
            <person name="Tao L."/>
            <person name="Zhang R."/>
            <person name="Yun Q."/>
            <person name="Hollingsworth P."/>
            <person name="Dao Z."/>
            <person name="Luo G."/>
            <person name="Guo H."/>
            <person name="Ma Y."/>
            <person name="Sun W."/>
        </authorList>
    </citation>
    <scope>NUCLEOTIDE SEQUENCE [LARGE SCALE GENOMIC DNA]</scope>
    <source>
        <strain evidence="7">cv. br00</strain>
    </source>
</reference>
<dbReference type="PROSITE" id="PS51450">
    <property type="entry name" value="LRR"/>
    <property type="match status" value="1"/>
</dbReference>
<dbReference type="GO" id="GO:0006952">
    <property type="term" value="P:defense response"/>
    <property type="evidence" value="ECO:0007669"/>
    <property type="project" value="UniProtKB-KW"/>
</dbReference>
<evidence type="ECO:0000259" key="4">
    <source>
        <dbReference type="Pfam" id="PF23559"/>
    </source>
</evidence>
<dbReference type="Pfam" id="PF23559">
    <property type="entry name" value="WHD_DRP"/>
    <property type="match status" value="1"/>
</dbReference>
<dbReference type="PRINTS" id="PR00364">
    <property type="entry name" value="DISEASERSIST"/>
</dbReference>
<proteinExistence type="predicted"/>
<organism evidence="6 7">
    <name type="scientific">Salix brachista</name>
    <dbReference type="NCBI Taxonomy" id="2182728"/>
    <lineage>
        <taxon>Eukaryota</taxon>
        <taxon>Viridiplantae</taxon>
        <taxon>Streptophyta</taxon>
        <taxon>Embryophyta</taxon>
        <taxon>Tracheophyta</taxon>
        <taxon>Spermatophyta</taxon>
        <taxon>Magnoliopsida</taxon>
        <taxon>eudicotyledons</taxon>
        <taxon>Gunneridae</taxon>
        <taxon>Pentapetalae</taxon>
        <taxon>rosids</taxon>
        <taxon>fabids</taxon>
        <taxon>Malpighiales</taxon>
        <taxon>Salicaceae</taxon>
        <taxon>Saliceae</taxon>
        <taxon>Salix</taxon>
    </lineage>
</organism>
<evidence type="ECO:0000256" key="2">
    <source>
        <dbReference type="ARBA" id="ARBA00022821"/>
    </source>
</evidence>
<evidence type="ECO:0000259" key="3">
    <source>
        <dbReference type="Pfam" id="PF00931"/>
    </source>
</evidence>
<dbReference type="InterPro" id="IPR032675">
    <property type="entry name" value="LRR_dom_sf"/>
</dbReference>
<dbReference type="EMBL" id="VDCV01000006">
    <property type="protein sequence ID" value="KAB5553424.1"/>
    <property type="molecule type" value="Genomic_DNA"/>
</dbReference>
<protein>
    <submittedName>
        <fullName evidence="6">Uncharacterized protein</fullName>
    </submittedName>
</protein>
<comment type="caution">
    <text evidence="6">The sequence shown here is derived from an EMBL/GenBank/DDBJ whole genome shotgun (WGS) entry which is preliminary data.</text>
</comment>
<keyword evidence="2" id="KW-0611">Plant defense</keyword>
<evidence type="ECO:0000313" key="6">
    <source>
        <dbReference type="EMBL" id="KAB5553424.1"/>
    </source>
</evidence>
<dbReference type="Gene3D" id="3.40.50.300">
    <property type="entry name" value="P-loop containing nucleotide triphosphate hydrolases"/>
    <property type="match status" value="1"/>
</dbReference>
<evidence type="ECO:0000256" key="1">
    <source>
        <dbReference type="ARBA" id="ARBA00022737"/>
    </source>
</evidence>
<dbReference type="SUPFAM" id="SSF52540">
    <property type="entry name" value="P-loop containing nucleoside triphosphate hydrolases"/>
    <property type="match status" value="1"/>
</dbReference>
<feature type="domain" description="Disease resistance R13L4/SHOC-2-like LRR" evidence="5">
    <location>
        <begin position="397"/>
        <end position="673"/>
    </location>
</feature>
<dbReference type="PANTHER" id="PTHR36766:SF40">
    <property type="entry name" value="DISEASE RESISTANCE PROTEIN RGA3"/>
    <property type="match status" value="1"/>
</dbReference>
<dbReference type="InterPro" id="IPR058922">
    <property type="entry name" value="WHD_DRP"/>
</dbReference>
<dbReference type="InterPro" id="IPR002182">
    <property type="entry name" value="NB-ARC"/>
</dbReference>
<dbReference type="Proteomes" id="UP000326939">
    <property type="component" value="Chromosome 6"/>
</dbReference>
<dbReference type="FunFam" id="1.10.10.10:FF:000322">
    <property type="entry name" value="Probable disease resistance protein At1g63360"/>
    <property type="match status" value="1"/>
</dbReference>
<dbReference type="InterPro" id="IPR027417">
    <property type="entry name" value="P-loop_NTPase"/>
</dbReference>
<dbReference type="Pfam" id="PF23598">
    <property type="entry name" value="LRR_14"/>
    <property type="match status" value="1"/>
</dbReference>
<dbReference type="GO" id="GO:0043531">
    <property type="term" value="F:ADP binding"/>
    <property type="evidence" value="ECO:0007669"/>
    <property type="project" value="InterPro"/>
</dbReference>
<keyword evidence="7" id="KW-1185">Reference proteome</keyword>
<dbReference type="InterPro" id="IPR001611">
    <property type="entry name" value="Leu-rich_rpt"/>
</dbReference>
<dbReference type="InterPro" id="IPR042197">
    <property type="entry name" value="Apaf_helical"/>
</dbReference>
<keyword evidence="1" id="KW-0677">Repeat</keyword>
<dbReference type="Pfam" id="PF00931">
    <property type="entry name" value="NB-ARC"/>
    <property type="match status" value="1"/>
</dbReference>
<gene>
    <name evidence="6" type="ORF">DKX38_010735</name>
</gene>
<feature type="domain" description="NB-ARC" evidence="3">
    <location>
        <begin position="18"/>
        <end position="184"/>
    </location>
</feature>
<dbReference type="AlphaFoldDB" id="A0A5N5ME02"/>